<evidence type="ECO:0000313" key="2">
    <source>
        <dbReference type="EMBL" id="KAH0810722.1"/>
    </source>
</evidence>
<gene>
    <name evidence="2" type="ORF">GEV33_012075</name>
</gene>
<feature type="compositionally biased region" description="Basic and acidic residues" evidence="1">
    <location>
        <begin position="136"/>
        <end position="149"/>
    </location>
</feature>
<feature type="compositionally biased region" description="Basic residues" evidence="1">
    <location>
        <begin position="150"/>
        <end position="166"/>
    </location>
</feature>
<feature type="region of interest" description="Disordered" evidence="1">
    <location>
        <begin position="455"/>
        <end position="476"/>
    </location>
</feature>
<evidence type="ECO:0000256" key="1">
    <source>
        <dbReference type="SAM" id="MobiDB-lite"/>
    </source>
</evidence>
<organism evidence="2 3">
    <name type="scientific">Tenebrio molitor</name>
    <name type="common">Yellow mealworm beetle</name>
    <dbReference type="NCBI Taxonomy" id="7067"/>
    <lineage>
        <taxon>Eukaryota</taxon>
        <taxon>Metazoa</taxon>
        <taxon>Ecdysozoa</taxon>
        <taxon>Arthropoda</taxon>
        <taxon>Hexapoda</taxon>
        <taxon>Insecta</taxon>
        <taxon>Pterygota</taxon>
        <taxon>Neoptera</taxon>
        <taxon>Endopterygota</taxon>
        <taxon>Coleoptera</taxon>
        <taxon>Polyphaga</taxon>
        <taxon>Cucujiformia</taxon>
        <taxon>Tenebrionidae</taxon>
        <taxon>Tenebrio</taxon>
    </lineage>
</organism>
<evidence type="ECO:0000313" key="3">
    <source>
        <dbReference type="Proteomes" id="UP000719412"/>
    </source>
</evidence>
<feature type="region of interest" description="Disordered" evidence="1">
    <location>
        <begin position="136"/>
        <end position="210"/>
    </location>
</feature>
<protein>
    <submittedName>
        <fullName evidence="2">Uncharacterized protein</fullName>
    </submittedName>
</protein>
<proteinExistence type="predicted"/>
<feature type="region of interest" description="Disordered" evidence="1">
    <location>
        <begin position="379"/>
        <end position="403"/>
    </location>
</feature>
<keyword evidence="3" id="KW-1185">Reference proteome</keyword>
<name>A0A8J6HAY7_TENMO</name>
<comment type="caution">
    <text evidence="2">The sequence shown here is derived from an EMBL/GenBank/DDBJ whole genome shotgun (WGS) entry which is preliminary data.</text>
</comment>
<feature type="compositionally biased region" description="Polar residues" evidence="1">
    <location>
        <begin position="379"/>
        <end position="393"/>
    </location>
</feature>
<feature type="compositionally biased region" description="Low complexity" evidence="1">
    <location>
        <begin position="466"/>
        <end position="476"/>
    </location>
</feature>
<accession>A0A8J6HAY7</accession>
<reference evidence="2" key="2">
    <citation type="submission" date="2021-08" db="EMBL/GenBank/DDBJ databases">
        <authorList>
            <person name="Eriksson T."/>
        </authorList>
    </citation>
    <scope>NUCLEOTIDE SEQUENCE</scope>
    <source>
        <strain evidence="2">Stoneville</strain>
        <tissue evidence="2">Whole head</tissue>
    </source>
</reference>
<reference evidence="2" key="1">
    <citation type="journal article" date="2020" name="J Insects Food Feed">
        <title>The yellow mealworm (Tenebrio molitor) genome: a resource for the emerging insects as food and feed industry.</title>
        <authorList>
            <person name="Eriksson T."/>
            <person name="Andere A."/>
            <person name="Kelstrup H."/>
            <person name="Emery V."/>
            <person name="Picard C."/>
        </authorList>
    </citation>
    <scope>NUCLEOTIDE SEQUENCE</scope>
    <source>
        <strain evidence="2">Stoneville</strain>
        <tissue evidence="2">Whole head</tissue>
    </source>
</reference>
<feature type="compositionally biased region" description="Polar residues" evidence="1">
    <location>
        <begin position="167"/>
        <end position="188"/>
    </location>
</feature>
<dbReference type="AlphaFoldDB" id="A0A8J6HAY7"/>
<dbReference type="Proteomes" id="UP000719412">
    <property type="component" value="Unassembled WGS sequence"/>
</dbReference>
<dbReference type="EMBL" id="JABDTM020027317">
    <property type="protein sequence ID" value="KAH0810722.1"/>
    <property type="molecule type" value="Genomic_DNA"/>
</dbReference>
<feature type="region of interest" description="Disordered" evidence="1">
    <location>
        <begin position="17"/>
        <end position="42"/>
    </location>
</feature>
<sequence>MKCTAIKLSSRLECSTKRKENTTPTAFAGEEGHSYSFPFPRGRSSKPTTLAITNINLPDNVQSFNTGSSLAKWSNKRVRLKSAKIPKTPTEFDKDFCYETLETELSLILNEPEESHTPDSLTNIQYEVHTDIEKLLQESERCPDDDKDKPKRRRKKRKNAKKKTIKFSKSPSPQTEQVIRVDVTSNVSAEEERRGGASDDDNCGGGEVIDDKRKELKRNLNESGAEMCDEDFIVRCRQLALRQRRRRDYGKRGKSRAKNAGWNVRVVARTRRSLSRNFDPDLSQLPTKVKDESHSFLYTTQQKLGPNKVYSYVTAPLTPETIKCDRLVFCRIVVNLSGPHLNGCQRSDTKLITAVEDVIIGAFLGVACGAEESKARCKNVQTSTSASEPTVSNKKARVEGSSKQRSGCISSAVSVPDLGQHDRGHSYSSLHFYISIAGKRESARIQRIRERVKISRQPVTYEPPRRSLSPRLLRTP</sequence>